<dbReference type="InterPro" id="IPR036179">
    <property type="entry name" value="Ig-like_dom_sf"/>
</dbReference>
<dbReference type="STRING" id="34690.A0A182U5V3"/>
<dbReference type="PROSITE" id="PS50835">
    <property type="entry name" value="IG_LIKE"/>
    <property type="match status" value="1"/>
</dbReference>
<dbReference type="Proteomes" id="UP000075902">
    <property type="component" value="Unassembled WGS sequence"/>
</dbReference>
<proteinExistence type="predicted"/>
<evidence type="ECO:0000256" key="1">
    <source>
        <dbReference type="SAM" id="MobiDB-lite"/>
    </source>
</evidence>
<dbReference type="InterPro" id="IPR007110">
    <property type="entry name" value="Ig-like_dom"/>
</dbReference>
<dbReference type="PANTHER" id="PTHR47633">
    <property type="entry name" value="IMMUNOGLOBULIN"/>
    <property type="match status" value="1"/>
</dbReference>
<dbReference type="EnsemblMetazoa" id="AMEC014458-RA">
    <property type="protein sequence ID" value="AMEC014458-PA"/>
    <property type="gene ID" value="AMEC014458"/>
</dbReference>
<dbReference type="PANTHER" id="PTHR47633:SF4">
    <property type="entry name" value="MYOPALLADIN ISOFORM X1"/>
    <property type="match status" value="1"/>
</dbReference>
<dbReference type="VEuPathDB" id="VectorBase:AMEC014458"/>
<evidence type="ECO:0000313" key="3">
    <source>
        <dbReference type="EnsemblMetazoa" id="AMEC014458-PA"/>
    </source>
</evidence>
<dbReference type="InterPro" id="IPR013098">
    <property type="entry name" value="Ig_I-set"/>
</dbReference>
<dbReference type="SMART" id="SM00409">
    <property type="entry name" value="IG"/>
    <property type="match status" value="1"/>
</dbReference>
<name>A0A182U5V3_9DIPT</name>
<evidence type="ECO:0000259" key="2">
    <source>
        <dbReference type="PROSITE" id="PS50835"/>
    </source>
</evidence>
<dbReference type="SUPFAM" id="SSF48726">
    <property type="entry name" value="Immunoglobulin"/>
    <property type="match status" value="1"/>
</dbReference>
<keyword evidence="4" id="KW-1185">Reference proteome</keyword>
<feature type="domain" description="Ig-like" evidence="2">
    <location>
        <begin position="757"/>
        <end position="844"/>
    </location>
</feature>
<dbReference type="InterPro" id="IPR013783">
    <property type="entry name" value="Ig-like_fold"/>
</dbReference>
<dbReference type="Pfam" id="PF07679">
    <property type="entry name" value="I-set"/>
    <property type="match status" value="1"/>
</dbReference>
<dbReference type="SMART" id="SM00408">
    <property type="entry name" value="IGc2"/>
    <property type="match status" value="1"/>
</dbReference>
<evidence type="ECO:0000313" key="4">
    <source>
        <dbReference type="Proteomes" id="UP000075902"/>
    </source>
</evidence>
<accession>A0A182U5V3</accession>
<feature type="compositionally biased region" description="Basic and acidic residues" evidence="1">
    <location>
        <begin position="1"/>
        <end position="354"/>
    </location>
</feature>
<reference evidence="3" key="2">
    <citation type="submission" date="2020-05" db="UniProtKB">
        <authorList>
            <consortium name="EnsemblMetazoa"/>
        </authorList>
    </citation>
    <scope>IDENTIFICATION</scope>
    <source>
        <strain evidence="3">CM1001059</strain>
    </source>
</reference>
<protein>
    <submittedName>
        <fullName evidence="3">Ig-like domain-containing protein</fullName>
    </submittedName>
</protein>
<dbReference type="CDD" id="cd00096">
    <property type="entry name" value="Ig"/>
    <property type="match status" value="1"/>
</dbReference>
<dbReference type="AlphaFoldDB" id="A0A182U5V3"/>
<dbReference type="InterPro" id="IPR003599">
    <property type="entry name" value="Ig_sub"/>
</dbReference>
<dbReference type="InterPro" id="IPR003598">
    <property type="entry name" value="Ig_sub2"/>
</dbReference>
<organism evidence="3 4">
    <name type="scientific">Anopheles melas</name>
    <dbReference type="NCBI Taxonomy" id="34690"/>
    <lineage>
        <taxon>Eukaryota</taxon>
        <taxon>Metazoa</taxon>
        <taxon>Ecdysozoa</taxon>
        <taxon>Arthropoda</taxon>
        <taxon>Hexapoda</taxon>
        <taxon>Insecta</taxon>
        <taxon>Pterygota</taxon>
        <taxon>Neoptera</taxon>
        <taxon>Endopterygota</taxon>
        <taxon>Diptera</taxon>
        <taxon>Nematocera</taxon>
        <taxon>Culicoidea</taxon>
        <taxon>Culicidae</taxon>
        <taxon>Anophelinae</taxon>
        <taxon>Anopheles</taxon>
    </lineage>
</organism>
<feature type="region of interest" description="Disordered" evidence="1">
    <location>
        <begin position="1"/>
        <end position="365"/>
    </location>
</feature>
<sequence>KKKAEEDAKKKKAEDEAKKKKAEEEAKKKKEEEEANEKKEEEEAKKKKEEEEVKKKVEEEAKKKKEEEVAKKKEEEEAANKKKEEEAVKKKKEKEEAKKKKEEEDAKNKQDEEAAKKKKEEEEVKKKKEEEDVKKKKAEEESKKKAEEEARKKKEEEEEAKKKKEEEEAKKKKEEEEAKKKQEEVGVKKKKAEEEAKKKKEEEDAKKKQNEETAKKKKEEEEVKKKKEEEEAKKKKNEEEAKKKKEEENAKKKKEEEEARKKKEVEETKKKAEAEAKRKKEEEDIKKKKEEEEANKKEKTKKKEEEETKEKEEKEKAKQKKAEAETKKQKEEDEAKKKIQKEENTKKKAEEEKIRKRSKRTEEAEAEAELALSKTSVELQLLQKDLEYIQLNFGSDRVDLTSKTVQSYFVQICKSLTLLHPSVVATVQKPSYATCVNILQQLTIPVHDLVSVLPPSTSAGDAEAFSPALKHNLRQLYRIVSLISQQHLTRVRNEREVTIVEEIKRQLLSLDRLLKALLDLHSKTEQQKDLLEMVRKNLATLKSVMLQVRTTCCLQTLVEKDDQLLGAFELVIERLTVNPLQLDSVEYLRLLAESLERYCDVMRRLGNTGTISDWLLRYQLQLLKIFDTIEFCLSEEQFIVIGSKEKYTRTSTQDAIHAVKQLITHYKIASSQEVRREQKSEQTHIQLIAARQGLTDEAESVTGGGRERSARRTVDGRQSRADAVRRHATRSPVGQRDDPPRSSSRCSLGALPSKRGPSFAVYLKNVFIERDHSFKLLCVVLDSEIDVRWTKDGSDIAPTRRYHMVQKNGLITLQVDHAEYEDTGVYACHVFNNYGQSFNKCTVEVYDTSDDIICPSFSIPHQMVVRHC</sequence>
<feature type="region of interest" description="Disordered" evidence="1">
    <location>
        <begin position="696"/>
        <end position="750"/>
    </location>
</feature>
<feature type="compositionally biased region" description="Basic and acidic residues" evidence="1">
    <location>
        <begin position="705"/>
        <end position="725"/>
    </location>
</feature>
<dbReference type="Gene3D" id="2.60.40.10">
    <property type="entry name" value="Immunoglobulins"/>
    <property type="match status" value="1"/>
</dbReference>
<reference evidence="4" key="1">
    <citation type="submission" date="2014-01" db="EMBL/GenBank/DDBJ databases">
        <title>The Genome Sequence of Anopheles melas CM1001059_A (V2).</title>
        <authorList>
            <consortium name="The Broad Institute Genomics Platform"/>
            <person name="Neafsey D.E."/>
            <person name="Besansky N."/>
            <person name="Howell P."/>
            <person name="Walton C."/>
            <person name="Young S.K."/>
            <person name="Zeng Q."/>
            <person name="Gargeya S."/>
            <person name="Fitzgerald M."/>
            <person name="Haas B."/>
            <person name="Abouelleil A."/>
            <person name="Allen A.W."/>
            <person name="Alvarado L."/>
            <person name="Arachchi H.M."/>
            <person name="Berlin A.M."/>
            <person name="Chapman S.B."/>
            <person name="Gainer-Dewar J."/>
            <person name="Goldberg J."/>
            <person name="Griggs A."/>
            <person name="Gujja S."/>
            <person name="Hansen M."/>
            <person name="Howarth C."/>
            <person name="Imamovic A."/>
            <person name="Ireland A."/>
            <person name="Larimer J."/>
            <person name="McCowan C."/>
            <person name="Murphy C."/>
            <person name="Pearson M."/>
            <person name="Poon T.W."/>
            <person name="Priest M."/>
            <person name="Roberts A."/>
            <person name="Saif S."/>
            <person name="Shea T."/>
            <person name="Sisk P."/>
            <person name="Sykes S."/>
            <person name="Wortman J."/>
            <person name="Nusbaum C."/>
            <person name="Birren B."/>
        </authorList>
    </citation>
    <scope>NUCLEOTIDE SEQUENCE [LARGE SCALE GENOMIC DNA]</scope>
    <source>
        <strain evidence="4">CM1001059</strain>
    </source>
</reference>